<evidence type="ECO:0000256" key="2">
    <source>
        <dbReference type="ARBA" id="ARBA00022737"/>
    </source>
</evidence>
<keyword evidence="2" id="KW-0677">Repeat</keyword>
<organism evidence="5 6">
    <name type="scientific">Clunio marinus</name>
    <dbReference type="NCBI Taxonomy" id="568069"/>
    <lineage>
        <taxon>Eukaryota</taxon>
        <taxon>Metazoa</taxon>
        <taxon>Ecdysozoa</taxon>
        <taxon>Arthropoda</taxon>
        <taxon>Hexapoda</taxon>
        <taxon>Insecta</taxon>
        <taxon>Pterygota</taxon>
        <taxon>Neoptera</taxon>
        <taxon>Endopterygota</taxon>
        <taxon>Diptera</taxon>
        <taxon>Nematocera</taxon>
        <taxon>Chironomoidea</taxon>
        <taxon>Chironomidae</taxon>
        <taxon>Clunio</taxon>
    </lineage>
</organism>
<gene>
    <name evidence="5" type="ORF">CLUMA_CG016350</name>
</gene>
<keyword evidence="6" id="KW-1185">Reference proteome</keyword>
<feature type="repeat" description="RCC1" evidence="3">
    <location>
        <begin position="299"/>
        <end position="350"/>
    </location>
</feature>
<dbReference type="EMBL" id="CVRI01000059">
    <property type="protein sequence ID" value="CRL03823.1"/>
    <property type="molecule type" value="Genomic_DNA"/>
</dbReference>
<keyword evidence="1" id="KW-0344">Guanine-nucleotide releasing factor</keyword>
<feature type="repeat" description="RCC1" evidence="3">
    <location>
        <begin position="52"/>
        <end position="101"/>
    </location>
</feature>
<dbReference type="InterPro" id="IPR058923">
    <property type="entry name" value="RCC1-like_dom"/>
</dbReference>
<dbReference type="Proteomes" id="UP000183832">
    <property type="component" value="Unassembled WGS sequence"/>
</dbReference>
<feature type="repeat" description="RCC1" evidence="3">
    <location>
        <begin position="1"/>
        <end position="51"/>
    </location>
</feature>
<dbReference type="STRING" id="568069.A0A1J1IUG2"/>
<evidence type="ECO:0000259" key="4">
    <source>
        <dbReference type="Pfam" id="PF25390"/>
    </source>
</evidence>
<dbReference type="PRINTS" id="PR00633">
    <property type="entry name" value="RCCNDNSATION"/>
</dbReference>
<reference evidence="5 6" key="1">
    <citation type="submission" date="2015-04" db="EMBL/GenBank/DDBJ databases">
        <authorList>
            <person name="Syromyatnikov M.Y."/>
            <person name="Popov V.N."/>
        </authorList>
    </citation>
    <scope>NUCLEOTIDE SEQUENCE [LARGE SCALE GENOMIC DNA]</scope>
</reference>
<dbReference type="InterPro" id="IPR000408">
    <property type="entry name" value="Reg_chr_condens"/>
</dbReference>
<dbReference type="InterPro" id="IPR009091">
    <property type="entry name" value="RCC1/BLIP-II"/>
</dbReference>
<dbReference type="Pfam" id="PF25390">
    <property type="entry name" value="WD40_RLD"/>
    <property type="match status" value="1"/>
</dbReference>
<protein>
    <submittedName>
        <fullName evidence="5">CLUMA_CG016350, isoform A</fullName>
    </submittedName>
</protein>
<feature type="repeat" description="RCC1" evidence="3">
    <location>
        <begin position="102"/>
        <end position="155"/>
    </location>
</feature>
<evidence type="ECO:0000256" key="1">
    <source>
        <dbReference type="ARBA" id="ARBA00022658"/>
    </source>
</evidence>
<dbReference type="OrthoDB" id="10256179at2759"/>
<evidence type="ECO:0000256" key="3">
    <source>
        <dbReference type="PROSITE-ProRule" id="PRU00235"/>
    </source>
</evidence>
<accession>A0A1J1IUG2</accession>
<dbReference type="PROSITE" id="PS50012">
    <property type="entry name" value="RCC1_3"/>
    <property type="match status" value="4"/>
</dbReference>
<proteinExistence type="predicted"/>
<sequence>MDLYSWGANSHGQLGVGTFSEFEFITLINKKPEGIKAIACGGGHSIILDCSGDLWTSGWNNKGQLGIKSKVDTNLFEKINSDCKFRSISCGWDTSSAITLDNRIFVWGSNNYNQLGYSNKQQKVIMEPIELKLPNDNKALDIKFGLRHSAILTTTNQLYIIGSLKHFKDMKLSNKIIHHNSTEFLQIEIYESKIRQISSGQHHITFLNDRNEITSVGDNKFMQCTEVNLSNVICKLSSGWTHNGFLTDQKELYLNGRNNYGQLGNGLRSDFEKSLQFLSINQIDDFELGAEHGILKSNGKIFTWGWNEHGNCGNGSFKDVLEPKEIQLPHEYDKISVFAGSGFCMALCQLS</sequence>
<evidence type="ECO:0000313" key="5">
    <source>
        <dbReference type="EMBL" id="CRL03823.1"/>
    </source>
</evidence>
<dbReference type="PANTHER" id="PTHR45982">
    <property type="entry name" value="REGULATOR OF CHROMOSOME CONDENSATION"/>
    <property type="match status" value="1"/>
</dbReference>
<dbReference type="InterPro" id="IPR051553">
    <property type="entry name" value="Ran_GTPase-activating"/>
</dbReference>
<dbReference type="SUPFAM" id="SSF50985">
    <property type="entry name" value="RCC1/BLIP-II"/>
    <property type="match status" value="1"/>
</dbReference>
<dbReference type="AlphaFoldDB" id="A0A1J1IUG2"/>
<feature type="domain" description="RCC1-like" evidence="4">
    <location>
        <begin position="2"/>
        <end position="346"/>
    </location>
</feature>
<dbReference type="PANTHER" id="PTHR45982:SF8">
    <property type="entry name" value="E3 UBIQUITIN-PROTEIN LIGASE HERC2-LIKE PROTEIN-RELATED"/>
    <property type="match status" value="1"/>
</dbReference>
<dbReference type="Gene3D" id="2.130.10.30">
    <property type="entry name" value="Regulator of chromosome condensation 1/beta-lactamase-inhibitor protein II"/>
    <property type="match status" value="2"/>
</dbReference>
<name>A0A1J1IUG2_9DIPT</name>
<evidence type="ECO:0000313" key="6">
    <source>
        <dbReference type="Proteomes" id="UP000183832"/>
    </source>
</evidence>